<dbReference type="SUPFAM" id="SSF103473">
    <property type="entry name" value="MFS general substrate transporter"/>
    <property type="match status" value="1"/>
</dbReference>
<evidence type="ECO:0000256" key="1">
    <source>
        <dbReference type="ARBA" id="ARBA00004141"/>
    </source>
</evidence>
<dbReference type="OrthoDB" id="4540492at2759"/>
<name>A0A8B6HGY4_MYTGA</name>
<keyword evidence="3 6" id="KW-0812">Transmembrane</keyword>
<comment type="subcellular location">
    <subcellularLocation>
        <location evidence="1">Membrane</location>
        <topology evidence="1">Multi-pass membrane protein</topology>
    </subcellularLocation>
</comment>
<evidence type="ECO:0000256" key="3">
    <source>
        <dbReference type="ARBA" id="ARBA00022692"/>
    </source>
</evidence>
<sequence length="286" mass="32138">MAVLNNPAVVIIAFYKRIPSELETRMYIESSKSANFLFSFITAVYVFAGIFGVLLAERIAVKFGRRKPMMVNSILMLLASGIGGIMFYSDSEAVLILHRILSGLYCGIGLILSGMYAMEISKFTMNSVKGSYGTYDRWFQLSITVGICCSSFLGIDKFLGNKERWPWLLVLNAVPALANWFLCLCPESPVYLHLQTSDPSRTSNAKKALQRLCEHEDVGSEMSDLKDKATKQKNLKFLDLTELVKEPKLKIRLFLVCFLQIAQQLSGINIVSVILGIKVYPMFRLQ</sequence>
<accession>A0A8B6HGY4</accession>
<dbReference type="GO" id="GO:0015149">
    <property type="term" value="F:hexose transmembrane transporter activity"/>
    <property type="evidence" value="ECO:0007669"/>
    <property type="project" value="TreeGrafter"/>
</dbReference>
<feature type="domain" description="Major facilitator superfamily (MFS) profile" evidence="7">
    <location>
        <begin position="1"/>
        <end position="286"/>
    </location>
</feature>
<feature type="transmembrane region" description="Helical" evidence="6">
    <location>
        <begin position="138"/>
        <end position="155"/>
    </location>
</feature>
<reference evidence="8" key="1">
    <citation type="submission" date="2018-11" db="EMBL/GenBank/DDBJ databases">
        <authorList>
            <person name="Alioto T."/>
            <person name="Alioto T."/>
        </authorList>
    </citation>
    <scope>NUCLEOTIDE SEQUENCE</scope>
</reference>
<keyword evidence="2" id="KW-0813">Transport</keyword>
<dbReference type="PROSITE" id="PS50850">
    <property type="entry name" value="MFS"/>
    <property type="match status" value="1"/>
</dbReference>
<dbReference type="GO" id="GO:0016020">
    <property type="term" value="C:membrane"/>
    <property type="evidence" value="ECO:0007669"/>
    <property type="project" value="UniProtKB-SubCell"/>
</dbReference>
<dbReference type="InterPro" id="IPR005828">
    <property type="entry name" value="MFS_sugar_transport-like"/>
</dbReference>
<dbReference type="EMBL" id="UYJE01010027">
    <property type="protein sequence ID" value="VDI78953.1"/>
    <property type="molecule type" value="Genomic_DNA"/>
</dbReference>
<feature type="transmembrane region" description="Helical" evidence="6">
    <location>
        <begin position="95"/>
        <end position="117"/>
    </location>
</feature>
<gene>
    <name evidence="8" type="ORF">MGAL_10B067556</name>
</gene>
<dbReference type="InterPro" id="IPR045263">
    <property type="entry name" value="GLUT"/>
</dbReference>
<dbReference type="Gene3D" id="1.20.1250.20">
    <property type="entry name" value="MFS general substrate transporter like domains"/>
    <property type="match status" value="1"/>
</dbReference>
<proteinExistence type="predicted"/>
<dbReference type="InterPro" id="IPR036259">
    <property type="entry name" value="MFS_trans_sf"/>
</dbReference>
<evidence type="ECO:0000259" key="7">
    <source>
        <dbReference type="PROSITE" id="PS50850"/>
    </source>
</evidence>
<dbReference type="Proteomes" id="UP000596742">
    <property type="component" value="Unassembled WGS sequence"/>
</dbReference>
<dbReference type="Pfam" id="PF00083">
    <property type="entry name" value="Sugar_tr"/>
    <property type="match status" value="1"/>
</dbReference>
<keyword evidence="9" id="KW-1185">Reference proteome</keyword>
<comment type="caution">
    <text evidence="8">The sequence shown here is derived from an EMBL/GenBank/DDBJ whole genome shotgun (WGS) entry which is preliminary data.</text>
</comment>
<evidence type="ECO:0000256" key="5">
    <source>
        <dbReference type="ARBA" id="ARBA00023136"/>
    </source>
</evidence>
<keyword evidence="5 6" id="KW-0472">Membrane</keyword>
<evidence type="ECO:0000256" key="6">
    <source>
        <dbReference type="SAM" id="Phobius"/>
    </source>
</evidence>
<dbReference type="AlphaFoldDB" id="A0A8B6HGY4"/>
<dbReference type="InterPro" id="IPR020846">
    <property type="entry name" value="MFS_dom"/>
</dbReference>
<dbReference type="PANTHER" id="PTHR23503">
    <property type="entry name" value="SOLUTE CARRIER FAMILY 2"/>
    <property type="match status" value="1"/>
</dbReference>
<feature type="transmembrane region" description="Helical" evidence="6">
    <location>
        <begin position="69"/>
        <end position="89"/>
    </location>
</feature>
<protein>
    <recommendedName>
        <fullName evidence="7">Major facilitator superfamily (MFS) profile domain-containing protein</fullName>
    </recommendedName>
</protein>
<feature type="transmembrane region" description="Helical" evidence="6">
    <location>
        <begin position="253"/>
        <end position="277"/>
    </location>
</feature>
<keyword evidence="4 6" id="KW-1133">Transmembrane helix</keyword>
<dbReference type="PANTHER" id="PTHR23503:SF8">
    <property type="entry name" value="FACILITATED GLUCOSE TRANSPORTER PROTEIN 1"/>
    <property type="match status" value="1"/>
</dbReference>
<feature type="transmembrane region" description="Helical" evidence="6">
    <location>
        <begin position="36"/>
        <end position="57"/>
    </location>
</feature>
<evidence type="ECO:0000256" key="2">
    <source>
        <dbReference type="ARBA" id="ARBA00022448"/>
    </source>
</evidence>
<feature type="transmembrane region" description="Helical" evidence="6">
    <location>
        <begin position="167"/>
        <end position="185"/>
    </location>
</feature>
<evidence type="ECO:0000256" key="4">
    <source>
        <dbReference type="ARBA" id="ARBA00022989"/>
    </source>
</evidence>
<evidence type="ECO:0000313" key="9">
    <source>
        <dbReference type="Proteomes" id="UP000596742"/>
    </source>
</evidence>
<evidence type="ECO:0000313" key="8">
    <source>
        <dbReference type="EMBL" id="VDI78953.1"/>
    </source>
</evidence>
<organism evidence="8 9">
    <name type="scientific">Mytilus galloprovincialis</name>
    <name type="common">Mediterranean mussel</name>
    <dbReference type="NCBI Taxonomy" id="29158"/>
    <lineage>
        <taxon>Eukaryota</taxon>
        <taxon>Metazoa</taxon>
        <taxon>Spiralia</taxon>
        <taxon>Lophotrochozoa</taxon>
        <taxon>Mollusca</taxon>
        <taxon>Bivalvia</taxon>
        <taxon>Autobranchia</taxon>
        <taxon>Pteriomorphia</taxon>
        <taxon>Mytilida</taxon>
        <taxon>Mytiloidea</taxon>
        <taxon>Mytilidae</taxon>
        <taxon>Mytilinae</taxon>
        <taxon>Mytilus</taxon>
    </lineage>
</organism>